<proteinExistence type="predicted"/>
<dbReference type="InterPro" id="IPR025528">
    <property type="entry name" value="BrnA_antitoxin"/>
</dbReference>
<protein>
    <submittedName>
        <fullName evidence="2">BrnA antitoxin family protein</fullName>
    </submittedName>
</protein>
<accession>A0A3S1FBY2</accession>
<dbReference type="AlphaFoldDB" id="A0A3S1FBY2"/>
<sequence length="104" mass="11772">MPKLKQGTILPTDEEDRKIQEAIAQDPDTRSLEGENVQLMPFSKLKAMRKQGRPVKPAPKIQVSIRYSPEVIAAFKATGRGWQTRMDAAMSDWLKNHSPNDIKI</sequence>
<evidence type="ECO:0000313" key="3">
    <source>
        <dbReference type="Proteomes" id="UP000269351"/>
    </source>
</evidence>
<dbReference type="Proteomes" id="UP000762586">
    <property type="component" value="Unassembled WGS sequence"/>
</dbReference>
<organism evidence="2 3">
    <name type="scientific">Pectobacterium brasiliense</name>
    <dbReference type="NCBI Taxonomy" id="180957"/>
    <lineage>
        <taxon>Bacteria</taxon>
        <taxon>Pseudomonadati</taxon>
        <taxon>Pseudomonadota</taxon>
        <taxon>Gammaproteobacteria</taxon>
        <taxon>Enterobacterales</taxon>
        <taxon>Pectobacteriaceae</taxon>
        <taxon>Pectobacterium</taxon>
    </lineage>
</organism>
<dbReference type="EMBL" id="JACGET010000017">
    <property type="protein sequence ID" value="MBN3107219.1"/>
    <property type="molecule type" value="Genomic_DNA"/>
</dbReference>
<evidence type="ECO:0000313" key="1">
    <source>
        <dbReference type="EMBL" id="MBN3107219.1"/>
    </source>
</evidence>
<reference evidence="2 3" key="2">
    <citation type="submission" date="2020-11" db="EMBL/GenBank/DDBJ databases">
        <title>Complete genome sequence of Pectobacterium brasiliense strain F126.</title>
        <authorList>
            <person name="Miroshnikov K."/>
            <person name="Vo T.N.H."/>
            <person name="Khodykina M.V."/>
            <person name="Kabanova A.P."/>
            <person name="Shneider M."/>
            <person name="Korzhenkov A."/>
            <person name="Toschakov S.V."/>
            <person name="Miroshnikov K.A."/>
            <person name="Ignatov A.N."/>
            <person name="Mikhailova Y.V."/>
            <person name="Shelenkov A."/>
            <person name="Yanushevich Y.G."/>
            <person name="Evseev P.V."/>
        </authorList>
    </citation>
    <scope>NUCLEOTIDE SEQUENCE [LARGE SCALE GENOMIC DNA]</scope>
    <source>
        <strain evidence="2 3">F126</strain>
    </source>
</reference>
<reference evidence="1 4" key="1">
    <citation type="submission" date="2020-07" db="EMBL/GenBank/DDBJ databases">
        <title>A pangenomic view of the genus Pectobacterium provides insights into genome organization, phylogeny, and virulence.</title>
        <authorList>
            <person name="Jonkheer E."/>
            <person name="Brankovics B."/>
            <person name="Houwers I."/>
            <person name="Van Der Wolf J."/>
            <person name="Bonants P."/>
            <person name="Vreeburg R."/>
            <person name="Bollema R."/>
            <person name="De Haan J."/>
            <person name="Berke L."/>
            <person name="De Ridder D."/>
            <person name="Smit S."/>
            <person name="Van Der Lee T.A.J."/>
        </authorList>
    </citation>
    <scope>NUCLEOTIDE SEQUENCE [LARGE SCALE GENOMIC DNA]</scope>
    <source>
        <strain evidence="1 4">NAK:384</strain>
    </source>
</reference>
<dbReference type="RefSeq" id="WP_039502359.1">
    <property type="nucleotide sequence ID" value="NZ_BSWF01000010.1"/>
</dbReference>
<dbReference type="Proteomes" id="UP000269351">
    <property type="component" value="Chromosome"/>
</dbReference>
<evidence type="ECO:0000313" key="2">
    <source>
        <dbReference type="EMBL" id="QPK24402.1"/>
    </source>
</evidence>
<name>A0A3S1FBY2_9GAMM</name>
<dbReference type="EMBL" id="CP065031">
    <property type="protein sequence ID" value="QPK24402.1"/>
    <property type="molecule type" value="Genomic_DNA"/>
</dbReference>
<evidence type="ECO:0000313" key="4">
    <source>
        <dbReference type="Proteomes" id="UP000762586"/>
    </source>
</evidence>
<dbReference type="Pfam" id="PF14384">
    <property type="entry name" value="BrnA_antitoxin"/>
    <property type="match status" value="1"/>
</dbReference>
<gene>
    <name evidence="2" type="ORF">F126LOC_000715</name>
    <name evidence="1" type="ORF">H4F48_14225</name>
</gene>
<keyword evidence="4" id="KW-1185">Reference proteome</keyword>